<dbReference type="EMBL" id="CP011770">
    <property type="protein sequence ID" value="AKM11507.1"/>
    <property type="molecule type" value="Genomic_DNA"/>
</dbReference>
<dbReference type="GO" id="GO:0000271">
    <property type="term" value="P:polysaccharide biosynthetic process"/>
    <property type="evidence" value="ECO:0007669"/>
    <property type="project" value="UniProtKB-KW"/>
</dbReference>
<dbReference type="Pfam" id="PF02397">
    <property type="entry name" value="Bac_transf"/>
    <property type="match status" value="1"/>
</dbReference>
<dbReference type="GO" id="GO:0016020">
    <property type="term" value="C:membrane"/>
    <property type="evidence" value="ECO:0007669"/>
    <property type="project" value="UniProtKB-SubCell"/>
</dbReference>
<dbReference type="GO" id="GO:0016780">
    <property type="term" value="F:phosphotransferase activity, for other substituted phosphate groups"/>
    <property type="evidence" value="ECO:0007669"/>
    <property type="project" value="TreeGrafter"/>
</dbReference>
<dbReference type="InterPro" id="IPR003362">
    <property type="entry name" value="Bact_transf"/>
</dbReference>
<feature type="domain" description="Bacterial sugar transferase" evidence="9">
    <location>
        <begin position="223"/>
        <end position="411"/>
    </location>
</feature>
<feature type="transmembrane region" description="Helical" evidence="8">
    <location>
        <begin position="48"/>
        <end position="69"/>
    </location>
</feature>
<dbReference type="PANTHER" id="PTHR30576:SF0">
    <property type="entry name" value="UNDECAPRENYL-PHOSPHATE N-ACETYLGALACTOSAMINYL 1-PHOSPHATE TRANSFERASE-RELATED"/>
    <property type="match status" value="1"/>
</dbReference>
<feature type="transmembrane region" description="Helical" evidence="8">
    <location>
        <begin position="81"/>
        <end position="98"/>
    </location>
</feature>
<feature type="transmembrane region" description="Helical" evidence="8">
    <location>
        <begin position="228"/>
        <end position="251"/>
    </location>
</feature>
<dbReference type="AlphaFoldDB" id="A0A0G3XJW9"/>
<reference evidence="10 11" key="1">
    <citation type="submission" date="2015-06" db="EMBL/GenBank/DDBJ databases">
        <authorList>
            <person name="Zeng Y."/>
            <person name="Huang Y."/>
        </authorList>
    </citation>
    <scope>NUCLEOTIDE SEQUENCE [LARGE SCALE GENOMIC DNA]</scope>
    <source>
        <strain evidence="10 11">PQ-2</strain>
    </source>
</reference>
<evidence type="ECO:0000313" key="10">
    <source>
        <dbReference type="EMBL" id="AKM11507.1"/>
    </source>
</evidence>
<gene>
    <name evidence="10" type="ORF">AB433_03335</name>
</gene>
<dbReference type="PANTHER" id="PTHR30576">
    <property type="entry name" value="COLANIC BIOSYNTHESIS UDP-GLUCOSE LIPID CARRIER TRANSFERASE"/>
    <property type="match status" value="1"/>
</dbReference>
<dbReference type="PATRIC" id="fig|1348774.3.peg.697"/>
<evidence type="ECO:0000256" key="3">
    <source>
        <dbReference type="ARBA" id="ARBA00022679"/>
    </source>
</evidence>
<evidence type="ECO:0000256" key="4">
    <source>
        <dbReference type="ARBA" id="ARBA00022692"/>
    </source>
</evidence>
<keyword evidence="11" id="KW-1185">Reference proteome</keyword>
<sequence>MIACGLHGIPLDHRTMDFAVLLPPLCVVLALFTGAYDRSILLRPVVSAARGGRALLYAAATIMLVLFVIKESDEVSRIASLLWVILALAAIAAARMFLAMQVRSATRGQVERILVIEDGRPSRDIAWARHADAMHMGIVPDGDSPDMLDRIGTLVHRMDRVIVCCQPDRRTAWARVLKGFDVQAEIVDETVDRLGVIGAGRAGAHGTLIVAAHPLALYNQVLKRGFDIAFAAAALIAALPIFAVVALAIVVEDRGPVFFRQNRVGQGNRSFRMLKFRSMRLAQCDDAANRLTQRGDPRVTRVGRFIRATSIDELPQLVNVLLGQMSIVGPRPHAAMAKAGDKLYWQVDRRYWERHALKPGLTGLAQVRGHRGATDHEDHLRNRLQADLEYLNGWSIWRDLRIVAATAKVLVHPQAF</sequence>
<dbReference type="NCBIfam" id="TIGR03025">
    <property type="entry name" value="EPS_sugtrans"/>
    <property type="match status" value="1"/>
</dbReference>
<dbReference type="STRING" id="1348774.AB433_03335"/>
<evidence type="ECO:0000256" key="7">
    <source>
        <dbReference type="ARBA" id="ARBA00023169"/>
    </source>
</evidence>
<comment type="subcellular location">
    <subcellularLocation>
        <location evidence="1">Membrane</location>
        <topology evidence="1">Multi-pass membrane protein</topology>
    </subcellularLocation>
</comment>
<evidence type="ECO:0000259" key="9">
    <source>
        <dbReference type="Pfam" id="PF02397"/>
    </source>
</evidence>
<keyword evidence="7" id="KW-0270">Exopolysaccharide synthesis</keyword>
<evidence type="ECO:0000256" key="6">
    <source>
        <dbReference type="ARBA" id="ARBA00023136"/>
    </source>
</evidence>
<dbReference type="KEGG" id="cna:AB433_03335"/>
<keyword evidence="3" id="KW-0808">Transferase</keyword>
<keyword evidence="6 8" id="KW-0472">Membrane</keyword>
<comment type="similarity">
    <text evidence="2">Belongs to the bacterial sugar transferase family.</text>
</comment>
<dbReference type="InterPro" id="IPR017475">
    <property type="entry name" value="EPS_sugar_tfrase"/>
</dbReference>
<keyword evidence="5 8" id="KW-1133">Transmembrane helix</keyword>
<evidence type="ECO:0000256" key="2">
    <source>
        <dbReference type="ARBA" id="ARBA00006464"/>
    </source>
</evidence>
<name>A0A0G3XJW9_9SPHN</name>
<proteinExistence type="inferred from homology"/>
<accession>A0A0G3XJW9</accession>
<keyword evidence="4 8" id="KW-0812">Transmembrane</keyword>
<evidence type="ECO:0000256" key="8">
    <source>
        <dbReference type="SAM" id="Phobius"/>
    </source>
</evidence>
<evidence type="ECO:0000256" key="1">
    <source>
        <dbReference type="ARBA" id="ARBA00004141"/>
    </source>
</evidence>
<dbReference type="Proteomes" id="UP000035287">
    <property type="component" value="Chromosome"/>
</dbReference>
<evidence type="ECO:0000313" key="11">
    <source>
        <dbReference type="Proteomes" id="UP000035287"/>
    </source>
</evidence>
<protein>
    <recommendedName>
        <fullName evidence="9">Bacterial sugar transferase domain-containing protein</fullName>
    </recommendedName>
</protein>
<feature type="transmembrane region" description="Helical" evidence="8">
    <location>
        <begin position="18"/>
        <end position="36"/>
    </location>
</feature>
<organism evidence="10 11">
    <name type="scientific">Croceicoccus naphthovorans</name>
    <dbReference type="NCBI Taxonomy" id="1348774"/>
    <lineage>
        <taxon>Bacteria</taxon>
        <taxon>Pseudomonadati</taxon>
        <taxon>Pseudomonadota</taxon>
        <taxon>Alphaproteobacteria</taxon>
        <taxon>Sphingomonadales</taxon>
        <taxon>Erythrobacteraceae</taxon>
        <taxon>Croceicoccus</taxon>
    </lineage>
</organism>
<evidence type="ECO:0000256" key="5">
    <source>
        <dbReference type="ARBA" id="ARBA00022989"/>
    </source>
</evidence>